<protein>
    <submittedName>
        <fullName evidence="2">Glycosyltransferase involved in cell wall bisynthesis</fullName>
    </submittedName>
</protein>
<dbReference type="Proteomes" id="UP000198656">
    <property type="component" value="Unassembled WGS sequence"/>
</dbReference>
<keyword evidence="3" id="KW-1185">Reference proteome</keyword>
<name>A0A1G8H1A6_9FIRM</name>
<dbReference type="STRING" id="1121419.SAMN05443529_12416"/>
<dbReference type="Gene3D" id="3.40.50.2000">
    <property type="entry name" value="Glycogen Phosphorylase B"/>
    <property type="match status" value="2"/>
</dbReference>
<accession>A0A1G8H1A6</accession>
<dbReference type="AlphaFoldDB" id="A0A1G8H1A6"/>
<gene>
    <name evidence="2" type="ORF">SAMN05443529_12416</name>
</gene>
<dbReference type="SUPFAM" id="SSF53756">
    <property type="entry name" value="UDP-Glycosyltransferase/glycogen phosphorylase"/>
    <property type="match status" value="1"/>
</dbReference>
<proteinExistence type="predicted"/>
<dbReference type="OrthoDB" id="9762705at2"/>
<dbReference type="PANTHER" id="PTHR12526">
    <property type="entry name" value="GLYCOSYLTRANSFERASE"/>
    <property type="match status" value="1"/>
</dbReference>
<evidence type="ECO:0000313" key="2">
    <source>
        <dbReference type="EMBL" id="SDI00386.1"/>
    </source>
</evidence>
<evidence type="ECO:0000259" key="1">
    <source>
        <dbReference type="Pfam" id="PF00534"/>
    </source>
</evidence>
<dbReference type="Pfam" id="PF00534">
    <property type="entry name" value="Glycos_transf_1"/>
    <property type="match status" value="1"/>
</dbReference>
<dbReference type="GO" id="GO:0016757">
    <property type="term" value="F:glycosyltransferase activity"/>
    <property type="evidence" value="ECO:0007669"/>
    <property type="project" value="InterPro"/>
</dbReference>
<dbReference type="PANTHER" id="PTHR12526:SF630">
    <property type="entry name" value="GLYCOSYLTRANSFERASE"/>
    <property type="match status" value="1"/>
</dbReference>
<dbReference type="RefSeq" id="WP_092334954.1">
    <property type="nucleotide sequence ID" value="NZ_FNCP01000024.1"/>
</dbReference>
<organism evidence="2 3">
    <name type="scientific">Desulfosporosinus hippei DSM 8344</name>
    <dbReference type="NCBI Taxonomy" id="1121419"/>
    <lineage>
        <taxon>Bacteria</taxon>
        <taxon>Bacillati</taxon>
        <taxon>Bacillota</taxon>
        <taxon>Clostridia</taxon>
        <taxon>Eubacteriales</taxon>
        <taxon>Desulfitobacteriaceae</taxon>
        <taxon>Desulfosporosinus</taxon>
    </lineage>
</organism>
<evidence type="ECO:0000313" key="3">
    <source>
        <dbReference type="Proteomes" id="UP000198656"/>
    </source>
</evidence>
<reference evidence="3" key="1">
    <citation type="submission" date="2016-10" db="EMBL/GenBank/DDBJ databases">
        <authorList>
            <person name="Varghese N."/>
            <person name="Submissions S."/>
        </authorList>
    </citation>
    <scope>NUCLEOTIDE SEQUENCE [LARGE SCALE GENOMIC DNA]</scope>
    <source>
        <strain evidence="3">DSM 8344</strain>
    </source>
</reference>
<keyword evidence="2" id="KW-0808">Transferase</keyword>
<dbReference type="InterPro" id="IPR001296">
    <property type="entry name" value="Glyco_trans_1"/>
</dbReference>
<feature type="domain" description="Glycosyl transferase family 1" evidence="1">
    <location>
        <begin position="179"/>
        <end position="336"/>
    </location>
</feature>
<sequence length="356" mass="39860">MEGEAKNKRIAFVIGNLQRDGAERVISILAEYYCQKGWAVDILTLLNDQCDYSIHPKIKLIPICRVNHSYYRNIVFWIRGIRKYLLAHNPDKLVSFVARINILTLIASLHLKTRIIVSERNDPAADGRSRFVRWATFLSYRLADCIIFQTKWAQSCFPENIVNKSAVILNPVQVSCLAAKAKKKKIVAVGRLEPQKNHSMLLEAFAEIKKKYPDYELHIYGDGCLKHSMKQRIRDLGLKDSVQLPGNVNNIHARMADAELFVLPSNYEGLSNALLEAMMMGLPCISTNCAGSNEIIHAGINGLIVTVGDTNELIEALKKVIENPELAASLGENAKQSSIAFASGSVLKQWESIIEK</sequence>
<dbReference type="EMBL" id="FNCP01000024">
    <property type="protein sequence ID" value="SDI00386.1"/>
    <property type="molecule type" value="Genomic_DNA"/>
</dbReference>